<organism evidence="2 3">
    <name type="scientific">Corchorus olitorius</name>
    <dbReference type="NCBI Taxonomy" id="93759"/>
    <lineage>
        <taxon>Eukaryota</taxon>
        <taxon>Viridiplantae</taxon>
        <taxon>Streptophyta</taxon>
        <taxon>Embryophyta</taxon>
        <taxon>Tracheophyta</taxon>
        <taxon>Spermatophyta</taxon>
        <taxon>Magnoliopsida</taxon>
        <taxon>eudicotyledons</taxon>
        <taxon>Gunneridae</taxon>
        <taxon>Pentapetalae</taxon>
        <taxon>rosids</taxon>
        <taxon>malvids</taxon>
        <taxon>Malvales</taxon>
        <taxon>Malvaceae</taxon>
        <taxon>Grewioideae</taxon>
        <taxon>Apeibeae</taxon>
        <taxon>Corchorus</taxon>
    </lineage>
</organism>
<protein>
    <submittedName>
        <fullName evidence="2">Uncharacterized protein</fullName>
    </submittedName>
</protein>
<reference evidence="3" key="1">
    <citation type="submission" date="2013-09" db="EMBL/GenBank/DDBJ databases">
        <title>Corchorus olitorius genome sequencing.</title>
        <authorList>
            <person name="Alam M."/>
            <person name="Haque M.S."/>
            <person name="Islam M.S."/>
            <person name="Emdad E.M."/>
            <person name="Islam M.M."/>
            <person name="Ahmed B."/>
            <person name="Halim A."/>
            <person name="Hossen Q.M.M."/>
            <person name="Hossain M.Z."/>
            <person name="Ahmed R."/>
            <person name="Khan M.M."/>
            <person name="Islam R."/>
            <person name="Rashid M.M."/>
            <person name="Khan S.A."/>
            <person name="Rahman M.S."/>
            <person name="Alam M."/>
            <person name="Yahiya A.S."/>
            <person name="Khan M.S."/>
            <person name="Azam M.S."/>
            <person name="Haque T."/>
            <person name="Lashkar M.Z.H."/>
            <person name="Akhand A.I."/>
            <person name="Morshed G."/>
            <person name="Roy S."/>
            <person name="Uddin K.S."/>
            <person name="Rabeya T."/>
            <person name="Hossain A.S."/>
            <person name="Chowdhury A."/>
            <person name="Snigdha A.R."/>
            <person name="Mortoza M.S."/>
            <person name="Matin S.A."/>
            <person name="Hoque S.M.E."/>
            <person name="Islam M.K."/>
            <person name="Roy D.K."/>
            <person name="Haider R."/>
            <person name="Moosa M.M."/>
            <person name="Elias S.M."/>
            <person name="Hasan A.M."/>
            <person name="Jahan S."/>
            <person name="Shafiuddin M."/>
            <person name="Mahmood N."/>
            <person name="Shommy N.S."/>
        </authorList>
    </citation>
    <scope>NUCLEOTIDE SEQUENCE [LARGE SCALE GENOMIC DNA]</scope>
    <source>
        <strain evidence="3">cv. O-4</strain>
    </source>
</reference>
<evidence type="ECO:0000313" key="2">
    <source>
        <dbReference type="EMBL" id="OMP13434.1"/>
    </source>
</evidence>
<feature type="non-terminal residue" evidence="2">
    <location>
        <position position="1"/>
    </location>
</feature>
<comment type="caution">
    <text evidence="2">The sequence shown here is derived from an EMBL/GenBank/DDBJ whole genome shotgun (WGS) entry which is preliminary data.</text>
</comment>
<keyword evidence="3" id="KW-1185">Reference proteome</keyword>
<proteinExistence type="predicted"/>
<evidence type="ECO:0000256" key="1">
    <source>
        <dbReference type="SAM" id="MobiDB-lite"/>
    </source>
</evidence>
<sequence length="137" mass="15586">GAAREQLVLQIGRDQFDGRQGDGAAGAVAQRRRQHVLVGRVAFLPLQLRRFDLQRIEVTRWRNRAMQRLAQGFQHRACGRRPSGDLGPCQEEQLQHGRHRQQADRNARQCAASRRFACLLAGLRGAQEVQRRGRDTV</sequence>
<feature type="non-terminal residue" evidence="2">
    <location>
        <position position="137"/>
    </location>
</feature>
<accession>A0A1R3L247</accession>
<dbReference type="AlphaFoldDB" id="A0A1R3L247"/>
<feature type="region of interest" description="Disordered" evidence="1">
    <location>
        <begin position="79"/>
        <end position="106"/>
    </location>
</feature>
<name>A0A1R3L247_9ROSI</name>
<dbReference type="EMBL" id="AWUE01004306">
    <property type="protein sequence ID" value="OMP13434.1"/>
    <property type="molecule type" value="Genomic_DNA"/>
</dbReference>
<evidence type="ECO:0000313" key="3">
    <source>
        <dbReference type="Proteomes" id="UP000187203"/>
    </source>
</evidence>
<dbReference type="Proteomes" id="UP000187203">
    <property type="component" value="Unassembled WGS sequence"/>
</dbReference>
<gene>
    <name evidence="2" type="ORF">COLO4_01698</name>
</gene>